<reference evidence="10 11" key="1">
    <citation type="submission" date="2015-05" db="EMBL/GenBank/DDBJ databases">
        <title>Photobacterium galathea sp. nov.</title>
        <authorList>
            <person name="Machado H."/>
            <person name="Gram L."/>
        </authorList>
    </citation>
    <scope>NUCLEOTIDE SEQUENCE [LARGE SCALE GENOMIC DNA]</scope>
    <source>
        <strain evidence="10 11">DSM 22954</strain>
    </source>
</reference>
<dbReference type="InterPro" id="IPR005467">
    <property type="entry name" value="His_kinase_dom"/>
</dbReference>
<dbReference type="AlphaFoldDB" id="A0A0J1GXY6"/>
<evidence type="ECO:0000256" key="3">
    <source>
        <dbReference type="ARBA" id="ARBA00022553"/>
    </source>
</evidence>
<keyword evidence="6" id="KW-0418">Kinase</keyword>
<name>A0A0J1GXY6_9GAMM</name>
<dbReference type="SUPFAM" id="SSF47384">
    <property type="entry name" value="Homodimeric domain of signal transducing histidine kinase"/>
    <property type="match status" value="1"/>
</dbReference>
<keyword evidence="8" id="KW-0472">Membrane</keyword>
<evidence type="ECO:0000313" key="11">
    <source>
        <dbReference type="Proteomes" id="UP000035909"/>
    </source>
</evidence>
<feature type="domain" description="Histidine kinase" evidence="9">
    <location>
        <begin position="258"/>
        <end position="475"/>
    </location>
</feature>
<dbReference type="EMBL" id="LDOU01000034">
    <property type="protein sequence ID" value="KLV04540.1"/>
    <property type="molecule type" value="Genomic_DNA"/>
</dbReference>
<feature type="transmembrane region" description="Helical" evidence="8">
    <location>
        <begin position="7"/>
        <end position="27"/>
    </location>
</feature>
<keyword evidence="4" id="KW-0808">Transferase</keyword>
<sequence length="484" mass="54212">MLSIRTQLVKAITIVIGLILFAIFLIVDLSVDDWVDNQFDQSLTSKANYLRAFLKEEDEHAKFNYNKDAMMLFDLHSDSDYFQIWQGGTEIARSHSLDAYPGTNLLKTEIPLNTSVIVPVTLPNGQDGKTVLTYYLPPAQTNENPDVIHQKNAIYISVAASTDSISGVLILIDISLILSFVAAIIGVRVLVTRIVDAGLKPLQDLNQNIKSLDISASHAHIPEPAVDYAEVTPIRKELNHFISTNCQLLANEKRLTADIAHELKTPISEMISLSEVYIRYPHDERIGASYKEDMLDIALRMKEIVNNLMLLQHSATGAFNIDCHPQPLLPLLDKVLGKLAFKYDDCRERVALHYDDEPTVYADLFSLDTILTNLLDNGLFYSPAASRVDITMAHREPDLLMLSIKNSLSSPLSEEDIEQLCKPLYQADPSRSQRDRHGLGLAIVDNLCRANHFEWNIRLLGHNRIEVAVLIPLVSDSEAILTAH</sequence>
<proteinExistence type="predicted"/>
<keyword evidence="3" id="KW-0597">Phosphoprotein</keyword>
<dbReference type="PROSITE" id="PS50109">
    <property type="entry name" value="HIS_KIN"/>
    <property type="match status" value="1"/>
</dbReference>
<feature type="transmembrane region" description="Helical" evidence="8">
    <location>
        <begin position="168"/>
        <end position="191"/>
    </location>
</feature>
<dbReference type="InterPro" id="IPR003594">
    <property type="entry name" value="HATPase_dom"/>
</dbReference>
<protein>
    <recommendedName>
        <fullName evidence="2">histidine kinase</fullName>
        <ecNumber evidence="2">2.7.13.3</ecNumber>
    </recommendedName>
</protein>
<dbReference type="InterPro" id="IPR036890">
    <property type="entry name" value="HATPase_C_sf"/>
</dbReference>
<evidence type="ECO:0000256" key="5">
    <source>
        <dbReference type="ARBA" id="ARBA00022692"/>
    </source>
</evidence>
<evidence type="ECO:0000256" key="2">
    <source>
        <dbReference type="ARBA" id="ARBA00012438"/>
    </source>
</evidence>
<organism evidence="10 11">
    <name type="scientific">Photobacterium ganghwense</name>
    <dbReference type="NCBI Taxonomy" id="320778"/>
    <lineage>
        <taxon>Bacteria</taxon>
        <taxon>Pseudomonadati</taxon>
        <taxon>Pseudomonadota</taxon>
        <taxon>Gammaproteobacteria</taxon>
        <taxon>Vibrionales</taxon>
        <taxon>Vibrionaceae</taxon>
        <taxon>Photobacterium</taxon>
    </lineage>
</organism>
<dbReference type="PANTHER" id="PTHR45436:SF5">
    <property type="entry name" value="SENSOR HISTIDINE KINASE TRCS"/>
    <property type="match status" value="1"/>
</dbReference>
<dbReference type="InterPro" id="IPR036097">
    <property type="entry name" value="HisK_dim/P_sf"/>
</dbReference>
<dbReference type="STRING" id="320778.ABT57_23490"/>
<dbReference type="OrthoDB" id="9804645at2"/>
<dbReference type="CDD" id="cd00082">
    <property type="entry name" value="HisKA"/>
    <property type="match status" value="1"/>
</dbReference>
<evidence type="ECO:0000256" key="8">
    <source>
        <dbReference type="SAM" id="Phobius"/>
    </source>
</evidence>
<keyword evidence="7 8" id="KW-1133">Transmembrane helix</keyword>
<keyword evidence="11" id="KW-1185">Reference proteome</keyword>
<dbReference type="InterPro" id="IPR050428">
    <property type="entry name" value="TCS_sensor_his_kinase"/>
</dbReference>
<dbReference type="PANTHER" id="PTHR45436">
    <property type="entry name" value="SENSOR HISTIDINE KINASE YKOH"/>
    <property type="match status" value="1"/>
</dbReference>
<evidence type="ECO:0000256" key="1">
    <source>
        <dbReference type="ARBA" id="ARBA00000085"/>
    </source>
</evidence>
<gene>
    <name evidence="10" type="ORF">ABT57_23490</name>
</gene>
<dbReference type="InterPro" id="IPR003661">
    <property type="entry name" value="HisK_dim/P_dom"/>
</dbReference>
<dbReference type="SMART" id="SM00387">
    <property type="entry name" value="HATPase_c"/>
    <property type="match status" value="1"/>
</dbReference>
<dbReference type="PATRIC" id="fig|320778.3.peg.5022"/>
<dbReference type="EC" id="2.7.13.3" evidence="2"/>
<dbReference type="RefSeq" id="WP_047887685.1">
    <property type="nucleotide sequence ID" value="NZ_CP071326.1"/>
</dbReference>
<dbReference type="GO" id="GO:0005886">
    <property type="term" value="C:plasma membrane"/>
    <property type="evidence" value="ECO:0007669"/>
    <property type="project" value="TreeGrafter"/>
</dbReference>
<evidence type="ECO:0000259" key="9">
    <source>
        <dbReference type="PROSITE" id="PS50109"/>
    </source>
</evidence>
<dbReference type="Pfam" id="PF00512">
    <property type="entry name" value="HisKA"/>
    <property type="match status" value="1"/>
</dbReference>
<evidence type="ECO:0000256" key="4">
    <source>
        <dbReference type="ARBA" id="ARBA00022679"/>
    </source>
</evidence>
<evidence type="ECO:0000256" key="6">
    <source>
        <dbReference type="ARBA" id="ARBA00022777"/>
    </source>
</evidence>
<evidence type="ECO:0000256" key="7">
    <source>
        <dbReference type="ARBA" id="ARBA00022989"/>
    </source>
</evidence>
<dbReference type="Pfam" id="PF02518">
    <property type="entry name" value="HATPase_c"/>
    <property type="match status" value="1"/>
</dbReference>
<comment type="catalytic activity">
    <reaction evidence="1">
        <text>ATP + protein L-histidine = ADP + protein N-phospho-L-histidine.</text>
        <dbReference type="EC" id="2.7.13.3"/>
    </reaction>
</comment>
<dbReference type="SUPFAM" id="SSF55874">
    <property type="entry name" value="ATPase domain of HSP90 chaperone/DNA topoisomerase II/histidine kinase"/>
    <property type="match status" value="1"/>
</dbReference>
<comment type="caution">
    <text evidence="10">The sequence shown here is derived from an EMBL/GenBank/DDBJ whole genome shotgun (WGS) entry which is preliminary data.</text>
</comment>
<dbReference type="Proteomes" id="UP000035909">
    <property type="component" value="Unassembled WGS sequence"/>
</dbReference>
<dbReference type="GO" id="GO:0000155">
    <property type="term" value="F:phosphorelay sensor kinase activity"/>
    <property type="evidence" value="ECO:0007669"/>
    <property type="project" value="InterPro"/>
</dbReference>
<dbReference type="Gene3D" id="3.30.565.10">
    <property type="entry name" value="Histidine kinase-like ATPase, C-terminal domain"/>
    <property type="match status" value="1"/>
</dbReference>
<evidence type="ECO:0000313" key="10">
    <source>
        <dbReference type="EMBL" id="KLV04540.1"/>
    </source>
</evidence>
<accession>A0A0J1GXY6</accession>
<keyword evidence="5 8" id="KW-0812">Transmembrane</keyword>
<dbReference type="SMART" id="SM00388">
    <property type="entry name" value="HisKA"/>
    <property type="match status" value="1"/>
</dbReference>
<dbReference type="Gene3D" id="1.10.287.130">
    <property type="match status" value="1"/>
</dbReference>